<dbReference type="Proteomes" id="UP001060085">
    <property type="component" value="Linkage Group LG04"/>
</dbReference>
<name>A0ACC0B893_CATRO</name>
<reference evidence="2" key="1">
    <citation type="journal article" date="2023" name="Nat. Plants">
        <title>Single-cell RNA sequencing provides a high-resolution roadmap for understanding the multicellular compartmentation of specialized metabolism.</title>
        <authorList>
            <person name="Sun S."/>
            <person name="Shen X."/>
            <person name="Li Y."/>
            <person name="Li Y."/>
            <person name="Wang S."/>
            <person name="Li R."/>
            <person name="Zhang H."/>
            <person name="Shen G."/>
            <person name="Guo B."/>
            <person name="Wei J."/>
            <person name="Xu J."/>
            <person name="St-Pierre B."/>
            <person name="Chen S."/>
            <person name="Sun C."/>
        </authorList>
    </citation>
    <scope>NUCLEOTIDE SEQUENCE [LARGE SCALE GENOMIC DNA]</scope>
</reference>
<sequence>MAQHTDPPQFVVPISEDIKNEFLLQQCNRHQTIESPERKDLRVPLQDSPSSSCSAELTHRRQRDISSFKGLEGLKGEETMEPSQPTPRRNSKLFVKRLKSRLEDPKWGYEKLAKEDDDWFLDEEFLGVMYPKMSWLTVLQLASLVLVMMILACTLSAAELKNCKLWDLAVWKWEILVAVVISGHLVSGWGVRIVVFFMEQTFLSNMRMVKETHSKVLQKTSKVLLCLLYVIKKLCEHPKLEEESKRDDKLKGKTEERNFLRSFRVFSKKLDKIRSDNKCLPDSSDDEDEKSLSNDAEKIAKKIFLKVAKGSELIVLEDLKKYMGDDQKATETMHFFEGGAEIGGINEQVFTSWMVDAFKERRYLLLSLYDAKTAVDELHHLMDVIIAFIIVIIWLIIFELHIPHFLVLVSSQLLVAVFIFGNTCRTTFEGIIFLFIMHPFGVGDRCEIDGVQVTQLVT</sequence>
<organism evidence="1 2">
    <name type="scientific">Catharanthus roseus</name>
    <name type="common">Madagascar periwinkle</name>
    <name type="synonym">Vinca rosea</name>
    <dbReference type="NCBI Taxonomy" id="4058"/>
    <lineage>
        <taxon>Eukaryota</taxon>
        <taxon>Viridiplantae</taxon>
        <taxon>Streptophyta</taxon>
        <taxon>Embryophyta</taxon>
        <taxon>Tracheophyta</taxon>
        <taxon>Spermatophyta</taxon>
        <taxon>Magnoliopsida</taxon>
        <taxon>eudicotyledons</taxon>
        <taxon>Gunneridae</taxon>
        <taxon>Pentapetalae</taxon>
        <taxon>asterids</taxon>
        <taxon>lamiids</taxon>
        <taxon>Gentianales</taxon>
        <taxon>Apocynaceae</taxon>
        <taxon>Rauvolfioideae</taxon>
        <taxon>Vinceae</taxon>
        <taxon>Catharanthinae</taxon>
        <taxon>Catharanthus</taxon>
    </lineage>
</organism>
<keyword evidence="2" id="KW-1185">Reference proteome</keyword>
<accession>A0ACC0B893</accession>
<protein>
    <submittedName>
        <fullName evidence="1">Uncharacterized protein</fullName>
    </submittedName>
</protein>
<evidence type="ECO:0000313" key="2">
    <source>
        <dbReference type="Proteomes" id="UP001060085"/>
    </source>
</evidence>
<comment type="caution">
    <text evidence="1">The sequence shown here is derived from an EMBL/GenBank/DDBJ whole genome shotgun (WGS) entry which is preliminary data.</text>
</comment>
<dbReference type="EMBL" id="CM044704">
    <property type="protein sequence ID" value="KAI5668847.1"/>
    <property type="molecule type" value="Genomic_DNA"/>
</dbReference>
<proteinExistence type="predicted"/>
<evidence type="ECO:0000313" key="1">
    <source>
        <dbReference type="EMBL" id="KAI5668847.1"/>
    </source>
</evidence>
<gene>
    <name evidence="1" type="ORF">M9H77_18700</name>
</gene>